<reference evidence="1 2" key="1">
    <citation type="submission" date="2020-02" db="EMBL/GenBank/DDBJ databases">
        <title>Paenibacillus sp. nov., isolated from rhizosphere soil of tomato.</title>
        <authorList>
            <person name="Weon H.-Y."/>
            <person name="Lee S.A."/>
        </authorList>
    </citation>
    <scope>NUCLEOTIDE SEQUENCE [LARGE SCALE GENOMIC DNA]</scope>
    <source>
        <strain evidence="1 2">14171R-81</strain>
        <plasmid evidence="1 2">unnamed2</plasmid>
    </source>
</reference>
<dbReference type="AlphaFoldDB" id="A0A6C0PCI3"/>
<name>A0A6C0PCI3_9BACL</name>
<keyword evidence="1" id="KW-0614">Plasmid</keyword>
<accession>A0A6C0PCI3</accession>
<evidence type="ECO:0000313" key="2">
    <source>
        <dbReference type="Proteomes" id="UP000479114"/>
    </source>
</evidence>
<evidence type="ECO:0000313" key="1">
    <source>
        <dbReference type="EMBL" id="QHW35663.1"/>
    </source>
</evidence>
<dbReference type="KEGG" id="prz:GZH47_32720"/>
<proteinExistence type="predicted"/>
<dbReference type="Proteomes" id="UP000479114">
    <property type="component" value="Plasmid unnamed2"/>
</dbReference>
<sequence>MNPEVAKDPYVDSRLRSNKPTNYMGFIDELRRLWQLAGKEGDFKRHEPIKEDMALPRISYRKIHRTVNTSFKDIKPRHRATIRHPYREGEWVELRGQIFDVVVEFNVYSASAEQADEMIEELDEFLLLYKGFFKMNGVQEITFLQQLPDTVITDFRFPIACRPIQYTMRFEKIMPLFLNQIQQMMVEAQVVQPQEVSKEDE</sequence>
<keyword evidence="2" id="KW-1185">Reference proteome</keyword>
<dbReference type="RefSeq" id="WP_162645796.1">
    <property type="nucleotide sequence ID" value="NZ_CP048288.1"/>
</dbReference>
<geneLocation type="plasmid" evidence="1 2">
    <name>unnamed2</name>
</geneLocation>
<protein>
    <submittedName>
        <fullName evidence="1">Uncharacterized protein</fullName>
    </submittedName>
</protein>
<organism evidence="1 2">
    <name type="scientific">Paenibacillus rhizovicinus</name>
    <dbReference type="NCBI Taxonomy" id="2704463"/>
    <lineage>
        <taxon>Bacteria</taxon>
        <taxon>Bacillati</taxon>
        <taxon>Bacillota</taxon>
        <taxon>Bacilli</taxon>
        <taxon>Bacillales</taxon>
        <taxon>Paenibacillaceae</taxon>
        <taxon>Paenibacillus</taxon>
    </lineage>
</organism>
<gene>
    <name evidence="1" type="ORF">GZH47_32720</name>
</gene>
<dbReference type="EMBL" id="CP048288">
    <property type="protein sequence ID" value="QHW35663.1"/>
    <property type="molecule type" value="Genomic_DNA"/>
</dbReference>